<reference evidence="2 3" key="1">
    <citation type="submission" date="2016-02" db="EMBL/GenBank/DDBJ databases">
        <title>Genome analysis of coral dinoflagellate symbionts highlights evolutionary adaptations to a symbiotic lifestyle.</title>
        <authorList>
            <person name="Aranda M."/>
            <person name="Li Y."/>
            <person name="Liew Y.J."/>
            <person name="Baumgarten S."/>
            <person name="Simakov O."/>
            <person name="Wilson M."/>
            <person name="Piel J."/>
            <person name="Ashoor H."/>
            <person name="Bougouffa S."/>
            <person name="Bajic V.B."/>
            <person name="Ryu T."/>
            <person name="Ravasi T."/>
            <person name="Bayer T."/>
            <person name="Micklem G."/>
            <person name="Kim H."/>
            <person name="Bhak J."/>
            <person name="Lajeunesse T.C."/>
            <person name="Voolstra C.R."/>
        </authorList>
    </citation>
    <scope>NUCLEOTIDE SEQUENCE [LARGE SCALE GENOMIC DNA]</scope>
    <source>
        <strain evidence="2 3">CCMP2467</strain>
    </source>
</reference>
<sequence length="381" mass="42194">MVRLSDIPALGINLDKRPDRLKNVRKFAKTMGFYSFQKITAVDGHHLEDCDGQYRKVSASLFRLTWTGDGTRCKGYIKMSASLQKLASKKLVSRWSLYGCSQSHIKALQRTVSLFTQGFPAVCILEDDVATPAEAERKKIDRILETLEKRSKGWKLLMLGGEPRTDWATKTRHKAIKGIDGVRWAERVYQSHAYIIRDVALARWLLDTLSTKHLVADGATAAAQKFFHGVCFFCQPSLVVQSGFGSDLLTNQRCACSGTNPIVLTGLSDSPGKPLGGGGQSGWSSTWINSKKGKSQMQHKIPKKTMKKKAMKSKTLRINTVATLRKDAGAQGGSVHAGSGSTKKDIAKKVRWLQRNQPSQRAARAHGISYKLWKRVCSDDA</sequence>
<evidence type="ECO:0000313" key="3">
    <source>
        <dbReference type="Proteomes" id="UP000186817"/>
    </source>
</evidence>
<dbReference type="Proteomes" id="UP000186817">
    <property type="component" value="Unassembled WGS sequence"/>
</dbReference>
<dbReference type="Pfam" id="PF01755">
    <property type="entry name" value="Glyco_transf_25"/>
    <property type="match status" value="1"/>
</dbReference>
<comment type="caution">
    <text evidence="2">The sequence shown here is derived from an EMBL/GenBank/DDBJ whole genome shotgun (WGS) entry which is preliminary data.</text>
</comment>
<protein>
    <recommendedName>
        <fullName evidence="1">Glycosyl transferase family 25 domain-containing protein</fullName>
    </recommendedName>
</protein>
<name>A0A1Q9E5L5_SYMMI</name>
<feature type="domain" description="Glycosyl transferase family 25" evidence="1">
    <location>
        <begin position="12"/>
        <end position="168"/>
    </location>
</feature>
<dbReference type="EMBL" id="LSRX01000257">
    <property type="protein sequence ID" value="OLQ02711.1"/>
    <property type="molecule type" value="Genomic_DNA"/>
</dbReference>
<gene>
    <name evidence="2" type="ORF">AK812_SmicGene14432</name>
</gene>
<evidence type="ECO:0000259" key="1">
    <source>
        <dbReference type="Pfam" id="PF01755"/>
    </source>
</evidence>
<accession>A0A1Q9E5L5</accession>
<evidence type="ECO:0000313" key="2">
    <source>
        <dbReference type="EMBL" id="OLQ02711.1"/>
    </source>
</evidence>
<organism evidence="2 3">
    <name type="scientific">Symbiodinium microadriaticum</name>
    <name type="common">Dinoflagellate</name>
    <name type="synonym">Zooxanthella microadriatica</name>
    <dbReference type="NCBI Taxonomy" id="2951"/>
    <lineage>
        <taxon>Eukaryota</taxon>
        <taxon>Sar</taxon>
        <taxon>Alveolata</taxon>
        <taxon>Dinophyceae</taxon>
        <taxon>Suessiales</taxon>
        <taxon>Symbiodiniaceae</taxon>
        <taxon>Symbiodinium</taxon>
    </lineage>
</organism>
<proteinExistence type="predicted"/>
<dbReference type="InterPro" id="IPR002654">
    <property type="entry name" value="Glyco_trans_25"/>
</dbReference>
<dbReference type="OrthoDB" id="10283890at2759"/>
<dbReference type="AlphaFoldDB" id="A0A1Q9E5L5"/>
<keyword evidence="3" id="KW-1185">Reference proteome</keyword>